<feature type="non-terminal residue" evidence="1">
    <location>
        <position position="497"/>
    </location>
</feature>
<dbReference type="AlphaFoldDB" id="A0A382GF22"/>
<organism evidence="1">
    <name type="scientific">marine metagenome</name>
    <dbReference type="NCBI Taxonomy" id="408172"/>
    <lineage>
        <taxon>unclassified sequences</taxon>
        <taxon>metagenomes</taxon>
        <taxon>ecological metagenomes</taxon>
    </lineage>
</organism>
<dbReference type="InterPro" id="IPR008972">
    <property type="entry name" value="Cupredoxin"/>
</dbReference>
<name>A0A382GF22_9ZZZZ</name>
<dbReference type="Gene3D" id="2.60.40.420">
    <property type="entry name" value="Cupredoxins - blue copper proteins"/>
    <property type="match status" value="1"/>
</dbReference>
<gene>
    <name evidence="1" type="ORF">METZ01_LOCUS226670</name>
</gene>
<feature type="non-terminal residue" evidence="1">
    <location>
        <position position="1"/>
    </location>
</feature>
<proteinExistence type="predicted"/>
<dbReference type="EMBL" id="UINC01055207">
    <property type="protein sequence ID" value="SVB73816.1"/>
    <property type="molecule type" value="Genomic_DNA"/>
</dbReference>
<sequence length="497" mass="50345">QLGPNTVGITELKLQDGDSGQAIKTDGLGNIAFGDVLTDPALGGHLSGTTSAAVINNDTISTDKIIDGSVTGTKIASTTITSANMDINSIGIAQLNLSDGSTGQAITRTSGGGIAFTTIAGGGSSSSLFVENLFTGDGSTTTFTLSTAAPFEESILVFIDGVAQPTTTYTLPTTTSITITPAPGVSAAIRVCHLGIASQVGDNSISGAKISLINESINDYMEYNGTDWEVTPNPHKVVFPANGTLPSGIPVLLEDNGTVVAVTAADATAASSFGGTTFGGNMGRFDMDPNNNDKFICMYFGGPGSTQNPSVAVGTINTTAIDVTETVTVSASKFVMDGTSQGALTWIHGKTITFDVSDASNVGHILSFSTTIDGTHGGGAAITGDLIRTGTPGTAGATVTFVAPFAAGTLYYYCSNHPTMGGTIDNQPMFSFGTPTVFYTGYGTIMGTIEYIKSSSAGYHGRFVMAGEITASGSDPFTGTTWGGSVASSGTGTTCTV</sequence>
<evidence type="ECO:0000313" key="1">
    <source>
        <dbReference type="EMBL" id="SVB73816.1"/>
    </source>
</evidence>
<protein>
    <submittedName>
        <fullName evidence="1">Uncharacterized protein</fullName>
    </submittedName>
</protein>
<dbReference type="SUPFAM" id="SSF49503">
    <property type="entry name" value="Cupredoxins"/>
    <property type="match status" value="1"/>
</dbReference>
<reference evidence="1" key="1">
    <citation type="submission" date="2018-05" db="EMBL/GenBank/DDBJ databases">
        <authorList>
            <person name="Lanie J.A."/>
            <person name="Ng W.-L."/>
            <person name="Kazmierczak K.M."/>
            <person name="Andrzejewski T.M."/>
            <person name="Davidsen T.M."/>
            <person name="Wayne K.J."/>
            <person name="Tettelin H."/>
            <person name="Glass J.I."/>
            <person name="Rusch D."/>
            <person name="Podicherti R."/>
            <person name="Tsui H.-C.T."/>
            <person name="Winkler M.E."/>
        </authorList>
    </citation>
    <scope>NUCLEOTIDE SEQUENCE</scope>
</reference>
<accession>A0A382GF22</accession>